<feature type="signal peptide" evidence="1">
    <location>
        <begin position="1"/>
        <end position="23"/>
    </location>
</feature>
<organism evidence="3 4">
    <name type="scientific">Bryocella elongata</name>
    <dbReference type="NCBI Taxonomy" id="863522"/>
    <lineage>
        <taxon>Bacteria</taxon>
        <taxon>Pseudomonadati</taxon>
        <taxon>Acidobacteriota</taxon>
        <taxon>Terriglobia</taxon>
        <taxon>Terriglobales</taxon>
        <taxon>Acidobacteriaceae</taxon>
        <taxon>Bryocella</taxon>
    </lineage>
</organism>
<feature type="domain" description="Amidohydrolase-related" evidence="2">
    <location>
        <begin position="32"/>
        <end position="298"/>
    </location>
</feature>
<dbReference type="RefSeq" id="WP_103932928.1">
    <property type="nucleotide sequence ID" value="NZ_FNVA01000003.1"/>
</dbReference>
<dbReference type="PANTHER" id="PTHR35563:SF2">
    <property type="entry name" value="BARREL METAL-DEPENDENT HYDROLASE, PUTATIVE (AFU_ORTHOLOGUE AFUA_1G16240)-RELATED"/>
    <property type="match status" value="1"/>
</dbReference>
<accession>A0A1H5XX37</accession>
<keyword evidence="3" id="KW-0378">Hydrolase</keyword>
<evidence type="ECO:0000313" key="3">
    <source>
        <dbReference type="EMBL" id="SEG16334.1"/>
    </source>
</evidence>
<dbReference type="InterPro" id="IPR006680">
    <property type="entry name" value="Amidohydro-rel"/>
</dbReference>
<dbReference type="InterPro" id="IPR006311">
    <property type="entry name" value="TAT_signal"/>
</dbReference>
<dbReference type="GO" id="GO:0016787">
    <property type="term" value="F:hydrolase activity"/>
    <property type="evidence" value="ECO:0007669"/>
    <property type="project" value="UniProtKB-KW"/>
</dbReference>
<keyword evidence="1" id="KW-0732">Signal</keyword>
<dbReference type="Pfam" id="PF04909">
    <property type="entry name" value="Amidohydro_2"/>
    <property type="match status" value="1"/>
</dbReference>
<name>A0A1H5XX37_9BACT</name>
<dbReference type="OrthoDB" id="9787654at2"/>
<sequence length="308" mass="34494">MSLSRRSFLAGAASLIAAGASNAATPRRSPAIDSHVHVWASRPEGPTSVQRFPFAEGARVPPGLDASVETLLRRMQANGVARTVLIQVIHYKWDNRYLVDCLHRFPGKFAGVCRVNPEDPNAPDALSSWTRQGCRGVRLSPAADATGDWIRGPLMAPLWQRCEQLRVPMTLLLPASRLPDIVPLLERHPDLTVVIDHMADCPVGDEAALAKLLALARYPRVFIKVTHMWSLSQQVYPYRDTDGMVARVRDAFGSRRIMGGTDWPIKPELVSYEQRLALYREHLPFLNAEERKDVLYRTVQHVWPLDVA</sequence>
<reference evidence="3 4" key="1">
    <citation type="submission" date="2016-10" db="EMBL/GenBank/DDBJ databases">
        <authorList>
            <person name="de Groot N.N."/>
        </authorList>
    </citation>
    <scope>NUCLEOTIDE SEQUENCE [LARGE SCALE GENOMIC DNA]</scope>
    <source>
        <strain evidence="3 4">DSM 22489</strain>
    </source>
</reference>
<dbReference type="SUPFAM" id="SSF51556">
    <property type="entry name" value="Metallo-dependent hydrolases"/>
    <property type="match status" value="1"/>
</dbReference>
<dbReference type="AlphaFoldDB" id="A0A1H5XX37"/>
<dbReference type="Gene3D" id="3.20.20.140">
    <property type="entry name" value="Metal-dependent hydrolases"/>
    <property type="match status" value="1"/>
</dbReference>
<keyword evidence="4" id="KW-1185">Reference proteome</keyword>
<gene>
    <name evidence="3" type="ORF">SAMN05421819_2017</name>
</gene>
<proteinExistence type="predicted"/>
<evidence type="ECO:0000259" key="2">
    <source>
        <dbReference type="Pfam" id="PF04909"/>
    </source>
</evidence>
<dbReference type="PANTHER" id="PTHR35563">
    <property type="entry name" value="BARREL METAL-DEPENDENT HYDROLASE, PUTATIVE (AFU_ORTHOLOGUE AFUA_1G16240)-RELATED"/>
    <property type="match status" value="1"/>
</dbReference>
<dbReference type="PROSITE" id="PS51318">
    <property type="entry name" value="TAT"/>
    <property type="match status" value="1"/>
</dbReference>
<dbReference type="InterPro" id="IPR052358">
    <property type="entry name" value="Aro_Compnd_Degr_Hydrolases"/>
</dbReference>
<protein>
    <submittedName>
        <fullName evidence="3">Predicted metal-dependent hydrolase, TIM-barrel fold</fullName>
    </submittedName>
</protein>
<dbReference type="InterPro" id="IPR032466">
    <property type="entry name" value="Metal_Hydrolase"/>
</dbReference>
<evidence type="ECO:0000256" key="1">
    <source>
        <dbReference type="SAM" id="SignalP"/>
    </source>
</evidence>
<dbReference type="EMBL" id="FNVA01000003">
    <property type="protein sequence ID" value="SEG16334.1"/>
    <property type="molecule type" value="Genomic_DNA"/>
</dbReference>
<dbReference type="Proteomes" id="UP000236728">
    <property type="component" value="Unassembled WGS sequence"/>
</dbReference>
<evidence type="ECO:0000313" key="4">
    <source>
        <dbReference type="Proteomes" id="UP000236728"/>
    </source>
</evidence>
<feature type="chain" id="PRO_5009289935" evidence="1">
    <location>
        <begin position="24"/>
        <end position="308"/>
    </location>
</feature>